<dbReference type="Gene3D" id="1.20.1250.20">
    <property type="entry name" value="MFS general substrate transporter like domains"/>
    <property type="match status" value="1"/>
</dbReference>
<keyword evidence="2 8" id="KW-0813">Transport</keyword>
<dbReference type="PROSITE" id="PS01023">
    <property type="entry name" value="PTR2_2"/>
    <property type="match status" value="1"/>
</dbReference>
<feature type="transmembrane region" description="Helical" evidence="9">
    <location>
        <begin position="306"/>
        <end position="326"/>
    </location>
</feature>
<evidence type="ECO:0000256" key="8">
    <source>
        <dbReference type="RuleBase" id="RU003755"/>
    </source>
</evidence>
<keyword evidence="6 9" id="KW-1133">Transmembrane helix</keyword>
<keyword evidence="4 8" id="KW-0812">Transmembrane</keyword>
<evidence type="ECO:0000313" key="11">
    <source>
        <dbReference type="Proteomes" id="UP000648239"/>
    </source>
</evidence>
<dbReference type="InterPro" id="IPR050171">
    <property type="entry name" value="MFS_Transporters"/>
</dbReference>
<feature type="transmembrane region" description="Helical" evidence="9">
    <location>
        <begin position="401"/>
        <end position="423"/>
    </location>
</feature>
<dbReference type="AlphaFoldDB" id="A0A8J6XXD0"/>
<feature type="transmembrane region" description="Helical" evidence="9">
    <location>
        <begin position="163"/>
        <end position="182"/>
    </location>
</feature>
<dbReference type="CDD" id="cd17346">
    <property type="entry name" value="MFS_DtpA_like"/>
    <property type="match status" value="1"/>
</dbReference>
<evidence type="ECO:0000256" key="6">
    <source>
        <dbReference type="ARBA" id="ARBA00022989"/>
    </source>
</evidence>
<keyword evidence="5" id="KW-0653">Protein transport</keyword>
<protein>
    <submittedName>
        <fullName evidence="10">Peptide MFS transporter</fullName>
    </submittedName>
</protein>
<feature type="transmembrane region" description="Helical" evidence="9">
    <location>
        <begin position="338"/>
        <end position="361"/>
    </location>
</feature>
<dbReference type="GO" id="GO:1904680">
    <property type="term" value="F:peptide transmembrane transporter activity"/>
    <property type="evidence" value="ECO:0007669"/>
    <property type="project" value="InterPro"/>
</dbReference>
<dbReference type="Proteomes" id="UP000648239">
    <property type="component" value="Unassembled WGS sequence"/>
</dbReference>
<feature type="transmembrane region" description="Helical" evidence="9">
    <location>
        <begin position="19"/>
        <end position="39"/>
    </location>
</feature>
<dbReference type="NCBIfam" id="TIGR00924">
    <property type="entry name" value="yjdL_sub1_fam"/>
    <property type="match status" value="1"/>
</dbReference>
<dbReference type="InterPro" id="IPR000109">
    <property type="entry name" value="POT_fam"/>
</dbReference>
<keyword evidence="7 9" id="KW-0472">Membrane</keyword>
<evidence type="ECO:0000256" key="9">
    <source>
        <dbReference type="SAM" id="Phobius"/>
    </source>
</evidence>
<feature type="transmembrane region" description="Helical" evidence="9">
    <location>
        <begin position="257"/>
        <end position="274"/>
    </location>
</feature>
<dbReference type="GO" id="GO:0005886">
    <property type="term" value="C:plasma membrane"/>
    <property type="evidence" value="ECO:0007669"/>
    <property type="project" value="UniProtKB-SubCell"/>
</dbReference>
<comment type="caution">
    <text evidence="10">The sequence shown here is derived from an EMBL/GenBank/DDBJ whole genome shotgun (WGS) entry which is preliminary data.</text>
</comment>
<name>A0A8J6XXD0_9BACT</name>
<feature type="transmembrane region" description="Helical" evidence="9">
    <location>
        <begin position="96"/>
        <end position="112"/>
    </location>
</feature>
<reference evidence="10 11" key="1">
    <citation type="submission" date="2020-08" db="EMBL/GenBank/DDBJ databases">
        <title>Acidobacteriota in marine sediments use diverse sulfur dissimilation pathways.</title>
        <authorList>
            <person name="Wasmund K."/>
        </authorList>
    </citation>
    <scope>NUCLEOTIDE SEQUENCE [LARGE SCALE GENOMIC DNA]</scope>
    <source>
        <strain evidence="10">MAG AM4</strain>
    </source>
</reference>
<organism evidence="10 11">
    <name type="scientific">Candidatus Polarisedimenticola svalbardensis</name>
    <dbReference type="NCBI Taxonomy" id="2886004"/>
    <lineage>
        <taxon>Bacteria</taxon>
        <taxon>Pseudomonadati</taxon>
        <taxon>Acidobacteriota</taxon>
        <taxon>Candidatus Polarisedimenticolia</taxon>
        <taxon>Candidatus Polarisedimenticolales</taxon>
        <taxon>Candidatus Polarisedimenticolaceae</taxon>
        <taxon>Candidatus Polarisedimenticola</taxon>
    </lineage>
</organism>
<gene>
    <name evidence="10" type="ORF">IFK94_14905</name>
</gene>
<dbReference type="SUPFAM" id="SSF103473">
    <property type="entry name" value="MFS general substrate transporter"/>
    <property type="match status" value="1"/>
</dbReference>
<feature type="transmembrane region" description="Helical" evidence="9">
    <location>
        <begin position="133"/>
        <end position="157"/>
    </location>
</feature>
<evidence type="ECO:0000256" key="7">
    <source>
        <dbReference type="ARBA" id="ARBA00023136"/>
    </source>
</evidence>
<dbReference type="PROSITE" id="PS01022">
    <property type="entry name" value="PTR2_1"/>
    <property type="match status" value="1"/>
</dbReference>
<feature type="transmembrane region" description="Helical" evidence="9">
    <location>
        <begin position="227"/>
        <end position="245"/>
    </location>
</feature>
<feature type="transmembrane region" description="Helical" evidence="9">
    <location>
        <begin position="367"/>
        <end position="389"/>
    </location>
</feature>
<dbReference type="GO" id="GO:0006857">
    <property type="term" value="P:oligopeptide transport"/>
    <property type="evidence" value="ECO:0007669"/>
    <property type="project" value="InterPro"/>
</dbReference>
<comment type="similarity">
    <text evidence="8">Belongs to the major facilitator superfamily. Proton-dependent oligopeptide transporter (POT/PTR) (TC 2.A.17) family.</text>
</comment>
<keyword evidence="3" id="KW-1003">Cell membrane</keyword>
<dbReference type="Pfam" id="PF00854">
    <property type="entry name" value="PTR2"/>
    <property type="match status" value="1"/>
</dbReference>
<feature type="transmembrane region" description="Helical" evidence="9">
    <location>
        <begin position="202"/>
        <end position="221"/>
    </location>
</feature>
<dbReference type="InterPro" id="IPR018456">
    <property type="entry name" value="PTR2_symporter_CS"/>
</dbReference>
<evidence type="ECO:0000256" key="2">
    <source>
        <dbReference type="ARBA" id="ARBA00022448"/>
    </source>
</evidence>
<evidence type="ECO:0000313" key="10">
    <source>
        <dbReference type="EMBL" id="MBD3869408.1"/>
    </source>
</evidence>
<evidence type="ECO:0000256" key="5">
    <source>
        <dbReference type="ARBA" id="ARBA00022856"/>
    </source>
</evidence>
<accession>A0A8J6XXD0</accession>
<feature type="transmembrane region" description="Helical" evidence="9">
    <location>
        <begin position="45"/>
        <end position="65"/>
    </location>
</feature>
<evidence type="ECO:0000256" key="3">
    <source>
        <dbReference type="ARBA" id="ARBA00022475"/>
    </source>
</evidence>
<feature type="transmembrane region" description="Helical" evidence="9">
    <location>
        <begin position="443"/>
        <end position="466"/>
    </location>
</feature>
<dbReference type="InterPro" id="IPR005279">
    <property type="entry name" value="Dipep/tripep_permease"/>
</dbReference>
<dbReference type="PANTHER" id="PTHR23517:SF15">
    <property type="entry name" value="PROTON-DEPENDENT OLIGOPEPTIDE FAMILY TRANSPORT PROTEIN"/>
    <property type="match status" value="1"/>
</dbReference>
<proteinExistence type="inferred from homology"/>
<sequence>MGHPAGLFILFGAEMWERFCFYGMRTLLVLYMVQGFLAYDDPKAYGVYGSYNSLVYLTPILGGLLADKLLGYRKAIMLGAVFMALGEFALLVQQPIFFYAGMAMLIVGNGFFKPNISTIVGKLYPDGDPRRDGGFTIFYMGINIGAFLSTTVCGYIGERFGWHYGFGLAGIGMLLGLVIFSAGGNLLLGKGDAKDPAKSRKYFPLVILGSLAAIPIITLLLQNHHAVEWLLLLSAIAVFGYLVFAAFREEIVQRHKMFVIIVLAFFHMVFWSFFEQAGSSLTLFTERNVDRDVFGWEFPTTWGQSFNPIFIVLFAPIFAALWVWLSKRRMNPSIPNKFTLGLLQVGLGFAVLVVAAKFLAASGFVPLWTLVFCYLLHTTGELCLSPVGLSMVTKLAPARMTGLVMGAWFLSIAGAHSVAAFIARLTGGAGGDGETVDAVAGLGIYSGVFTQIFWGAMIAAVALFALSPILKKWLHGVE</sequence>
<dbReference type="EMBL" id="JACXWD010000084">
    <property type="protein sequence ID" value="MBD3869408.1"/>
    <property type="molecule type" value="Genomic_DNA"/>
</dbReference>
<dbReference type="PANTHER" id="PTHR23517">
    <property type="entry name" value="RESISTANCE PROTEIN MDTM, PUTATIVE-RELATED-RELATED"/>
    <property type="match status" value="1"/>
</dbReference>
<dbReference type="InterPro" id="IPR036259">
    <property type="entry name" value="MFS_trans_sf"/>
</dbReference>
<keyword evidence="5" id="KW-0571">Peptide transport</keyword>
<comment type="subcellular location">
    <subcellularLocation>
        <location evidence="1">Cell membrane</location>
        <topology evidence="1">Multi-pass membrane protein</topology>
    </subcellularLocation>
    <subcellularLocation>
        <location evidence="8">Membrane</location>
        <topology evidence="8">Multi-pass membrane protein</topology>
    </subcellularLocation>
</comment>
<evidence type="ECO:0000256" key="1">
    <source>
        <dbReference type="ARBA" id="ARBA00004651"/>
    </source>
</evidence>
<evidence type="ECO:0000256" key="4">
    <source>
        <dbReference type="ARBA" id="ARBA00022692"/>
    </source>
</evidence>